<dbReference type="Pfam" id="PF01551">
    <property type="entry name" value="Peptidase_M23"/>
    <property type="match status" value="1"/>
</dbReference>
<dbReference type="Pfam" id="PF24568">
    <property type="entry name" value="CC_PcsB"/>
    <property type="match status" value="1"/>
</dbReference>
<evidence type="ECO:0000256" key="3">
    <source>
        <dbReference type="SAM" id="MobiDB-lite"/>
    </source>
</evidence>
<gene>
    <name evidence="6" type="ORF">BN656_00602</name>
</gene>
<dbReference type="InterPro" id="IPR011055">
    <property type="entry name" value="Dup_hybrid_motif"/>
</dbReference>
<name>R7AZT2_9FIRM</name>
<evidence type="ECO:0000259" key="5">
    <source>
        <dbReference type="Pfam" id="PF24568"/>
    </source>
</evidence>
<dbReference type="PANTHER" id="PTHR21666:SF270">
    <property type="entry name" value="MUREIN HYDROLASE ACTIVATOR ENVC"/>
    <property type="match status" value="1"/>
</dbReference>
<evidence type="ECO:0000259" key="4">
    <source>
        <dbReference type="Pfam" id="PF01551"/>
    </source>
</evidence>
<dbReference type="Gene3D" id="6.10.250.3150">
    <property type="match status" value="1"/>
</dbReference>
<dbReference type="EMBL" id="CBHH010000021">
    <property type="protein sequence ID" value="CDD55897.1"/>
    <property type="molecule type" value="Genomic_DNA"/>
</dbReference>
<evidence type="ECO:0000256" key="2">
    <source>
        <dbReference type="SAM" id="Coils"/>
    </source>
</evidence>
<accession>R7AZT2</accession>
<feature type="domain" description="Peptidoglycan hydrolase PcsB coiled-coil" evidence="5">
    <location>
        <begin position="120"/>
        <end position="192"/>
    </location>
</feature>
<dbReference type="Gene3D" id="2.70.70.10">
    <property type="entry name" value="Glucose Permease (Domain IIA)"/>
    <property type="match status" value="1"/>
</dbReference>
<feature type="region of interest" description="Disordered" evidence="3">
    <location>
        <begin position="268"/>
        <end position="320"/>
    </location>
</feature>
<protein>
    <submittedName>
        <fullName evidence="6">Uncharacterized protein</fullName>
    </submittedName>
</protein>
<evidence type="ECO:0000256" key="1">
    <source>
        <dbReference type="ARBA" id="ARBA00022729"/>
    </source>
</evidence>
<dbReference type="InterPro" id="IPR057309">
    <property type="entry name" value="PcsB_CC"/>
</dbReference>
<dbReference type="CDD" id="cd12797">
    <property type="entry name" value="M23_peptidase"/>
    <property type="match status" value="1"/>
</dbReference>
<feature type="coiled-coil region" evidence="2">
    <location>
        <begin position="42"/>
        <end position="125"/>
    </location>
</feature>
<evidence type="ECO:0000313" key="6">
    <source>
        <dbReference type="EMBL" id="CDD55897.1"/>
    </source>
</evidence>
<dbReference type="PANTHER" id="PTHR21666">
    <property type="entry name" value="PEPTIDASE-RELATED"/>
    <property type="match status" value="1"/>
</dbReference>
<keyword evidence="1" id="KW-0732">Signal</keyword>
<evidence type="ECO:0000313" key="7">
    <source>
        <dbReference type="Proteomes" id="UP000018141"/>
    </source>
</evidence>
<sequence length="422" mass="47124">MYIMEGTMKKRLHKGRMQSVVKKVTAVILVSVLSLTSYRPALADTKQDLSNANDAKAAIEKKLQDVQNQLSQLNKDKKNIESYIKELDSNLASIDGDINSLGIQIEDKKNEITQAQEMLETVQQQSQEQYESMKLRIKYMYENGTDSSYLNMLITAQDMSDLLNKAEYINKITEYDRQMLDQYAATEQQIAETKELLEADLTSLEQMQVEVEGQKQALALIQSTKVNELQKLDNKSADAKAYQAQLEKDKKEQEAAILAMEAEIKRQEEEARRKAEEAKKNGTTPAVTVPTYDGGKFKWPTPSTRITSPYGDMEDRSSPHHGVDIGAKTRGVSGDPIYAAYDGTVTLATYSSSAGNWIWINHGNGLMTVYMHCSKLLVSEGTKVKKGDTIALMGTTGNSTGVHLHFGVRLNGKYVNPMSYFG</sequence>
<dbReference type="Proteomes" id="UP000018141">
    <property type="component" value="Unassembled WGS sequence"/>
</dbReference>
<organism evidence="6 7">
    <name type="scientific">Bacteroides pectinophilus CAG:437</name>
    <dbReference type="NCBI Taxonomy" id="1263051"/>
    <lineage>
        <taxon>Bacteria</taxon>
        <taxon>Bacillati</taxon>
        <taxon>Bacillota</taxon>
        <taxon>Clostridia</taxon>
        <taxon>Eubacteriales</taxon>
    </lineage>
</organism>
<dbReference type="InterPro" id="IPR050570">
    <property type="entry name" value="Cell_wall_metabolism_enzyme"/>
</dbReference>
<dbReference type="GO" id="GO:0004222">
    <property type="term" value="F:metalloendopeptidase activity"/>
    <property type="evidence" value="ECO:0007669"/>
    <property type="project" value="TreeGrafter"/>
</dbReference>
<reference evidence="6" key="1">
    <citation type="submission" date="2012-11" db="EMBL/GenBank/DDBJ databases">
        <title>Dependencies among metagenomic species, viruses, plasmids and units of genetic variation.</title>
        <authorList>
            <person name="Nielsen H.B."/>
            <person name="Almeida M."/>
            <person name="Juncker A.S."/>
            <person name="Rasmussen S."/>
            <person name="Li J."/>
            <person name="Sunagawa S."/>
            <person name="Plichta D."/>
            <person name="Gautier L."/>
            <person name="Le Chatelier E."/>
            <person name="Peletier E."/>
            <person name="Bonde I."/>
            <person name="Nielsen T."/>
            <person name="Manichanh C."/>
            <person name="Arumugam M."/>
            <person name="Batto J."/>
            <person name="Santos M.B.Q.D."/>
            <person name="Blom N."/>
            <person name="Borruel N."/>
            <person name="Burgdorf K.S."/>
            <person name="Boumezbeur F."/>
            <person name="Casellas F."/>
            <person name="Dore J."/>
            <person name="Guarner F."/>
            <person name="Hansen T."/>
            <person name="Hildebrand F."/>
            <person name="Kaas R.S."/>
            <person name="Kennedy S."/>
            <person name="Kristiansen K."/>
            <person name="Kultima J.R."/>
            <person name="Leonard P."/>
            <person name="Levenez F."/>
            <person name="Lund O."/>
            <person name="Moumen B."/>
            <person name="Le Paslier D."/>
            <person name="Pons N."/>
            <person name="Pedersen O."/>
            <person name="Prifti E."/>
            <person name="Qin J."/>
            <person name="Raes J."/>
            <person name="Tap J."/>
            <person name="Tims S."/>
            <person name="Ussery D.W."/>
            <person name="Yamada T."/>
            <person name="MetaHit consortium"/>
            <person name="Renault P."/>
            <person name="Sicheritz-Ponten T."/>
            <person name="Bork P."/>
            <person name="Wang J."/>
            <person name="Brunak S."/>
            <person name="Ehrlich S.D."/>
        </authorList>
    </citation>
    <scope>NUCLEOTIDE SEQUENCE [LARGE SCALE GENOMIC DNA]</scope>
</reference>
<feature type="domain" description="M23ase beta-sheet core" evidence="4">
    <location>
        <begin position="319"/>
        <end position="417"/>
    </location>
</feature>
<comment type="caution">
    <text evidence="6">The sequence shown here is derived from an EMBL/GenBank/DDBJ whole genome shotgun (WGS) entry which is preliminary data.</text>
</comment>
<dbReference type="InterPro" id="IPR016047">
    <property type="entry name" value="M23ase_b-sheet_dom"/>
</dbReference>
<feature type="compositionally biased region" description="Basic and acidic residues" evidence="3">
    <location>
        <begin position="268"/>
        <end position="280"/>
    </location>
</feature>
<proteinExistence type="predicted"/>
<keyword evidence="2" id="KW-0175">Coiled coil</keyword>
<dbReference type="AlphaFoldDB" id="R7AZT2"/>
<dbReference type="SUPFAM" id="SSF51261">
    <property type="entry name" value="Duplicated hybrid motif"/>
    <property type="match status" value="1"/>
</dbReference>